<protein>
    <submittedName>
        <fullName evidence="1">Uncharacterized protein</fullName>
    </submittedName>
</protein>
<proteinExistence type="predicted"/>
<organism evidence="1 2">
    <name type="scientific">Paramarasmius palmivorus</name>
    <dbReference type="NCBI Taxonomy" id="297713"/>
    <lineage>
        <taxon>Eukaryota</taxon>
        <taxon>Fungi</taxon>
        <taxon>Dikarya</taxon>
        <taxon>Basidiomycota</taxon>
        <taxon>Agaricomycotina</taxon>
        <taxon>Agaricomycetes</taxon>
        <taxon>Agaricomycetidae</taxon>
        <taxon>Agaricales</taxon>
        <taxon>Marasmiineae</taxon>
        <taxon>Marasmiaceae</taxon>
        <taxon>Paramarasmius</taxon>
    </lineage>
</organism>
<sequence length="226" mass="25371">MSLSASYHYARISHDHLSAVGDHRGQSLPTAGPPGVAALSAKLIAEVEAMDPTTDIRQSATLNVQDFPDTPWPKLCQMVVDCAVVIPDFSTKPFDYQYISQPIDITFIQGGGFDCDVHYQKFLREIHLPINVRHAVVTDGLPVLEYIRHARNRWHTKALLVIDKSLPVDTYFLHSMQEHRPLAANVEQLDTKLPSFWSMVEEAVGNRDSRAAIFHQNSVNWLIGDT</sequence>
<dbReference type="Proteomes" id="UP001383192">
    <property type="component" value="Unassembled WGS sequence"/>
</dbReference>
<keyword evidence="2" id="KW-1185">Reference proteome</keyword>
<dbReference type="AlphaFoldDB" id="A0AAW0AXN4"/>
<gene>
    <name evidence="1" type="ORF">VNI00_018395</name>
</gene>
<comment type="caution">
    <text evidence="1">The sequence shown here is derived from an EMBL/GenBank/DDBJ whole genome shotgun (WGS) entry which is preliminary data.</text>
</comment>
<dbReference type="EMBL" id="JAYKXP010000231">
    <property type="protein sequence ID" value="KAK7018076.1"/>
    <property type="molecule type" value="Genomic_DNA"/>
</dbReference>
<accession>A0AAW0AXN4</accession>
<name>A0AAW0AXN4_9AGAR</name>
<evidence type="ECO:0000313" key="1">
    <source>
        <dbReference type="EMBL" id="KAK7018076.1"/>
    </source>
</evidence>
<reference evidence="1 2" key="1">
    <citation type="submission" date="2024-01" db="EMBL/GenBank/DDBJ databases">
        <title>A draft genome for a cacao thread blight-causing isolate of Paramarasmius palmivorus.</title>
        <authorList>
            <person name="Baruah I.K."/>
            <person name="Bukari Y."/>
            <person name="Amoako-Attah I."/>
            <person name="Meinhardt L.W."/>
            <person name="Bailey B.A."/>
            <person name="Cohen S.P."/>
        </authorList>
    </citation>
    <scope>NUCLEOTIDE SEQUENCE [LARGE SCALE GENOMIC DNA]</scope>
    <source>
        <strain evidence="1 2">GH-12</strain>
    </source>
</reference>
<evidence type="ECO:0000313" key="2">
    <source>
        <dbReference type="Proteomes" id="UP001383192"/>
    </source>
</evidence>